<dbReference type="Proteomes" id="UP001149009">
    <property type="component" value="Unassembled WGS sequence"/>
</dbReference>
<comment type="caution">
    <text evidence="1">The sequence shown here is derived from an EMBL/GenBank/DDBJ whole genome shotgun (WGS) entry which is preliminary data.</text>
</comment>
<gene>
    <name evidence="1" type="ORF">NYR54_04910</name>
</gene>
<evidence type="ECO:0000313" key="1">
    <source>
        <dbReference type="EMBL" id="MCT8989636.1"/>
    </source>
</evidence>
<dbReference type="EMBL" id="JAODNV010000006">
    <property type="protein sequence ID" value="MCT8989636.1"/>
    <property type="molecule type" value="Genomic_DNA"/>
</dbReference>
<proteinExistence type="predicted"/>
<dbReference type="RefSeq" id="WP_261514494.1">
    <property type="nucleotide sequence ID" value="NZ_JAODNV010000006.1"/>
</dbReference>
<evidence type="ECO:0000313" key="2">
    <source>
        <dbReference type="Proteomes" id="UP001149009"/>
    </source>
</evidence>
<protein>
    <submittedName>
        <fullName evidence="1">Uncharacterized protein</fullName>
    </submittedName>
</protein>
<dbReference type="AlphaFoldDB" id="A0A9X2X7Q6"/>
<accession>A0A9X2X7Q6</accession>
<sequence length="125" mass="14407">MLTLGQIIEREGRIRQARRLIAEAQQSLRQAPLASRYDGMRIGSVQRQLDAALDTLEDITVLDDGDDEIDDIHEVMQRYIDALPEAECERLERAEREWLEHVESGAYEKWVQAVLQEDDELDEAA</sequence>
<reference evidence="1" key="1">
    <citation type="submission" date="2022-08" db="EMBL/GenBank/DDBJ databases">
        <title>Chelativorans sichuanense sp. nov., a paraffin oil-degrading bacterium isolated from a mixture of oil-based drill cuttings and paddy soil.</title>
        <authorList>
            <person name="Yu J."/>
            <person name="Liu H."/>
            <person name="Chen Q."/>
        </authorList>
    </citation>
    <scope>NUCLEOTIDE SEQUENCE</scope>
    <source>
        <strain evidence="1">SCAU 2101</strain>
    </source>
</reference>
<keyword evidence="2" id="KW-1185">Reference proteome</keyword>
<organism evidence="1 2">
    <name type="scientific">Chelativorans petroleitrophicus</name>
    <dbReference type="NCBI Taxonomy" id="2975484"/>
    <lineage>
        <taxon>Bacteria</taxon>
        <taxon>Pseudomonadati</taxon>
        <taxon>Pseudomonadota</taxon>
        <taxon>Alphaproteobacteria</taxon>
        <taxon>Hyphomicrobiales</taxon>
        <taxon>Phyllobacteriaceae</taxon>
        <taxon>Chelativorans</taxon>
    </lineage>
</organism>
<name>A0A9X2X7Q6_9HYPH</name>